<dbReference type="AlphaFoldDB" id="A0A1G6BLF1"/>
<organism evidence="11 12">
    <name type="scientific">Eubacterium oxidoreducens</name>
    <dbReference type="NCBI Taxonomy" id="1732"/>
    <lineage>
        <taxon>Bacteria</taxon>
        <taxon>Bacillati</taxon>
        <taxon>Bacillota</taxon>
        <taxon>Clostridia</taxon>
        <taxon>Eubacteriales</taxon>
        <taxon>Eubacteriaceae</taxon>
        <taxon>Eubacterium</taxon>
    </lineage>
</organism>
<evidence type="ECO:0000256" key="3">
    <source>
        <dbReference type="ARBA" id="ARBA00022679"/>
    </source>
</evidence>
<evidence type="ECO:0000256" key="4">
    <source>
        <dbReference type="ARBA" id="ARBA00022741"/>
    </source>
</evidence>
<dbReference type="InterPro" id="IPR005702">
    <property type="entry name" value="Wzc-like_C"/>
</dbReference>
<dbReference type="EC" id="2.7.10.2" evidence="2"/>
<keyword evidence="9" id="KW-0812">Transmembrane</keyword>
<keyword evidence="9" id="KW-1133">Transmembrane helix</keyword>
<keyword evidence="6" id="KW-0067">ATP-binding</keyword>
<protein>
    <recommendedName>
        <fullName evidence="2">non-specific protein-tyrosine kinase</fullName>
        <ecNumber evidence="2">2.7.10.2</ecNumber>
    </recommendedName>
</protein>
<dbReference type="CDD" id="cd05387">
    <property type="entry name" value="BY-kinase"/>
    <property type="match status" value="1"/>
</dbReference>
<reference evidence="11 12" key="1">
    <citation type="submission" date="2016-10" db="EMBL/GenBank/DDBJ databases">
        <authorList>
            <person name="de Groot N.N."/>
        </authorList>
    </citation>
    <scope>NUCLEOTIDE SEQUENCE [LARGE SCALE GENOMIC DNA]</scope>
    <source>
        <strain evidence="11 12">DSM 3217</strain>
    </source>
</reference>
<evidence type="ECO:0000256" key="1">
    <source>
        <dbReference type="ARBA" id="ARBA00007316"/>
    </source>
</evidence>
<dbReference type="Gene3D" id="3.40.50.300">
    <property type="entry name" value="P-loop containing nucleotide triphosphate hydrolases"/>
    <property type="match status" value="1"/>
</dbReference>
<evidence type="ECO:0000256" key="8">
    <source>
        <dbReference type="ARBA" id="ARBA00051245"/>
    </source>
</evidence>
<dbReference type="STRING" id="1732.SAMN02910417_01601"/>
<comment type="catalytic activity">
    <reaction evidence="8">
        <text>L-tyrosyl-[protein] + ATP = O-phospho-L-tyrosyl-[protein] + ADP + H(+)</text>
        <dbReference type="Rhea" id="RHEA:10596"/>
        <dbReference type="Rhea" id="RHEA-COMP:10136"/>
        <dbReference type="Rhea" id="RHEA-COMP:20101"/>
        <dbReference type="ChEBI" id="CHEBI:15378"/>
        <dbReference type="ChEBI" id="CHEBI:30616"/>
        <dbReference type="ChEBI" id="CHEBI:46858"/>
        <dbReference type="ChEBI" id="CHEBI:61978"/>
        <dbReference type="ChEBI" id="CHEBI:456216"/>
        <dbReference type="EC" id="2.7.10.2"/>
    </reaction>
</comment>
<dbReference type="SUPFAM" id="SSF52540">
    <property type="entry name" value="P-loop containing nucleoside triphosphate hydrolases"/>
    <property type="match status" value="1"/>
</dbReference>
<proteinExistence type="inferred from homology"/>
<evidence type="ECO:0000313" key="12">
    <source>
        <dbReference type="Proteomes" id="UP000199228"/>
    </source>
</evidence>
<dbReference type="NCBIfam" id="TIGR01007">
    <property type="entry name" value="eps_fam"/>
    <property type="match status" value="1"/>
</dbReference>
<accession>A0A1G6BLF1</accession>
<keyword evidence="4" id="KW-0547">Nucleotide-binding</keyword>
<keyword evidence="5" id="KW-0418">Kinase</keyword>
<dbReference type="Pfam" id="PF13614">
    <property type="entry name" value="AAA_31"/>
    <property type="match status" value="1"/>
</dbReference>
<keyword evidence="9" id="KW-0472">Membrane</keyword>
<feature type="transmembrane region" description="Helical" evidence="9">
    <location>
        <begin position="188"/>
        <end position="206"/>
    </location>
</feature>
<evidence type="ECO:0000313" key="11">
    <source>
        <dbReference type="EMBL" id="SDB21422.1"/>
    </source>
</evidence>
<feature type="transmembrane region" description="Helical" evidence="9">
    <location>
        <begin position="31"/>
        <end position="50"/>
    </location>
</feature>
<dbReference type="GO" id="GO:0005524">
    <property type="term" value="F:ATP binding"/>
    <property type="evidence" value="ECO:0007669"/>
    <property type="project" value="UniProtKB-KW"/>
</dbReference>
<evidence type="ECO:0000259" key="10">
    <source>
        <dbReference type="Pfam" id="PF13614"/>
    </source>
</evidence>
<feature type="domain" description="AAA" evidence="10">
    <location>
        <begin position="292"/>
        <end position="425"/>
    </location>
</feature>
<dbReference type="InterPro" id="IPR050445">
    <property type="entry name" value="Bact_polysacc_biosynth/exp"/>
</dbReference>
<comment type="similarity">
    <text evidence="1">Belongs to the CpsD/CapB family.</text>
</comment>
<name>A0A1G6BLF1_EUBOX</name>
<dbReference type="GO" id="GO:0004713">
    <property type="term" value="F:protein tyrosine kinase activity"/>
    <property type="evidence" value="ECO:0007669"/>
    <property type="project" value="UniProtKB-KW"/>
</dbReference>
<keyword evidence="12" id="KW-1185">Reference proteome</keyword>
<evidence type="ECO:0000256" key="2">
    <source>
        <dbReference type="ARBA" id="ARBA00011903"/>
    </source>
</evidence>
<keyword evidence="7" id="KW-0829">Tyrosine-protein kinase</keyword>
<evidence type="ECO:0000256" key="7">
    <source>
        <dbReference type="ARBA" id="ARBA00023137"/>
    </source>
</evidence>
<evidence type="ECO:0000256" key="5">
    <source>
        <dbReference type="ARBA" id="ARBA00022777"/>
    </source>
</evidence>
<evidence type="ECO:0000256" key="9">
    <source>
        <dbReference type="SAM" id="Phobius"/>
    </source>
</evidence>
<evidence type="ECO:0000256" key="6">
    <source>
        <dbReference type="ARBA" id="ARBA00022840"/>
    </source>
</evidence>
<dbReference type="PANTHER" id="PTHR32309">
    <property type="entry name" value="TYROSINE-PROTEIN KINASE"/>
    <property type="match status" value="1"/>
</dbReference>
<dbReference type="InterPro" id="IPR025669">
    <property type="entry name" value="AAA_dom"/>
</dbReference>
<dbReference type="PANTHER" id="PTHR32309:SF13">
    <property type="entry name" value="FERRIC ENTEROBACTIN TRANSPORT PROTEIN FEPE"/>
    <property type="match status" value="1"/>
</dbReference>
<gene>
    <name evidence="11" type="ORF">SAMN02910417_01601</name>
</gene>
<dbReference type="InterPro" id="IPR027417">
    <property type="entry name" value="P-loop_NTPase"/>
</dbReference>
<dbReference type="RefSeq" id="WP_176762339.1">
    <property type="nucleotide sequence ID" value="NZ_FMXR01000011.1"/>
</dbReference>
<dbReference type="EMBL" id="FMXR01000011">
    <property type="protein sequence ID" value="SDB21422.1"/>
    <property type="molecule type" value="Genomic_DNA"/>
</dbReference>
<sequence length="500" mass="55005">MAEYSSRQGTAPSAIDLGTIVDDVWKGFWRIWWLLLVIISICATLFYTHVKMVYEPKYTAEATYLVTAASYYGYTESYYNETTASGLATSLEYVLNSTVMQKTVAEALDMESVPGTIAVAVVEETNMITIKATADSAQMAYNILQAVIESYPIVAESVIGSTTLEVMSESGVPTAPSNEDWSHGAAKTGILIGFVIDILVLFVYSMTKRTIRKEKDFAKILNVKCIAAIPHVRFKKRGKNASKNVELVLMDNFRVPPGFVEAMRSVRRRIENHSLDTKKNIYLVTSALPEEGKSTVAANIALSLALKGEKVVIVDMDLRNPSLADSFALESVKCGTIDVLKGRKEIQDALVQYKDTSLEILPGGKAISKTSRVLSSEKVGNLIRTLQKEYDYVILDTPPCALLNDATMVASQAQAAIFVVRQDYARVDRIYEGIENLAETGVDIMGCLLNGAEVGLTGTGYSKSYSYARYGYGHGEKRYGYGYGGYGIKEDEEKKSENNK</sequence>
<dbReference type="Proteomes" id="UP000199228">
    <property type="component" value="Unassembled WGS sequence"/>
</dbReference>
<keyword evidence="3" id="KW-0808">Transferase</keyword>